<comment type="caution">
    <text evidence="2">The sequence shown here is derived from an EMBL/GenBank/DDBJ whole genome shotgun (WGS) entry which is preliminary data.</text>
</comment>
<feature type="region of interest" description="Disordered" evidence="1">
    <location>
        <begin position="56"/>
        <end position="108"/>
    </location>
</feature>
<gene>
    <name evidence="2" type="ORF">C8J29_11132</name>
</gene>
<evidence type="ECO:0000256" key="1">
    <source>
        <dbReference type="SAM" id="MobiDB-lite"/>
    </source>
</evidence>
<accession>A0ABX5J6E6</accession>
<dbReference type="EMBL" id="PZZW01000011">
    <property type="protein sequence ID" value="PTM75552.1"/>
    <property type="molecule type" value="Genomic_DNA"/>
</dbReference>
<name>A0ABX5J6E6_9RHOB</name>
<feature type="compositionally biased region" description="Low complexity" evidence="1">
    <location>
        <begin position="71"/>
        <end position="96"/>
    </location>
</feature>
<evidence type="ECO:0000313" key="2">
    <source>
        <dbReference type="EMBL" id="PTM75552.1"/>
    </source>
</evidence>
<evidence type="ECO:0000313" key="3">
    <source>
        <dbReference type="Proteomes" id="UP000240800"/>
    </source>
</evidence>
<organism evidence="2 3">
    <name type="scientific">Cereibacter johrii</name>
    <dbReference type="NCBI Taxonomy" id="445629"/>
    <lineage>
        <taxon>Bacteria</taxon>
        <taxon>Pseudomonadati</taxon>
        <taxon>Pseudomonadota</taxon>
        <taxon>Alphaproteobacteria</taxon>
        <taxon>Rhodobacterales</taxon>
        <taxon>Paracoccaceae</taxon>
        <taxon>Cereibacter</taxon>
    </lineage>
</organism>
<protein>
    <recommendedName>
        <fullName evidence="4">Plasmid segregation centromere-binding protein ParG</fullName>
    </recommendedName>
</protein>
<reference evidence="2 3" key="1">
    <citation type="submission" date="2018-04" db="EMBL/GenBank/DDBJ databases">
        <title>Genomic Encyclopedia of Type Strains, Phase III (KMG-III): the genomes of soil and plant-associated and newly described type strains.</title>
        <authorList>
            <person name="Whitman W."/>
        </authorList>
    </citation>
    <scope>NUCLEOTIDE SEQUENCE [LARGE SCALE GENOMIC DNA]</scope>
    <source>
        <strain evidence="2 3">JA192</strain>
    </source>
</reference>
<proteinExistence type="predicted"/>
<evidence type="ECO:0008006" key="4">
    <source>
        <dbReference type="Google" id="ProtNLM"/>
    </source>
</evidence>
<dbReference type="Proteomes" id="UP000240800">
    <property type="component" value="Unassembled WGS sequence"/>
</dbReference>
<dbReference type="RefSeq" id="WP_069331738.1">
    <property type="nucleotide sequence ID" value="NZ_MABH01000122.1"/>
</dbReference>
<keyword evidence="3" id="KW-1185">Reference proteome</keyword>
<sequence length="108" mass="11013">MGKGKKEKSGKKGSQLVIRVDKGERDAFVALCNSLDTSAARELRRFMRAFVASHNTDAAPAAEPASPAPEVPAADNTSSTPAQEASASEAADTAAGKAKDATPQEGAA</sequence>